<evidence type="ECO:0000313" key="1">
    <source>
        <dbReference type="EMBL" id="TWU70672.1"/>
    </source>
</evidence>
<protein>
    <submittedName>
        <fullName evidence="1">Uncharacterized protein</fullName>
    </submittedName>
</protein>
<organism evidence="1 2">
    <name type="scientific">Metarhizium rileyi (strain RCEF 4871)</name>
    <name type="common">Nomuraea rileyi</name>
    <dbReference type="NCBI Taxonomy" id="1649241"/>
    <lineage>
        <taxon>Eukaryota</taxon>
        <taxon>Fungi</taxon>
        <taxon>Dikarya</taxon>
        <taxon>Ascomycota</taxon>
        <taxon>Pezizomycotina</taxon>
        <taxon>Sordariomycetes</taxon>
        <taxon>Hypocreomycetidae</taxon>
        <taxon>Hypocreales</taxon>
        <taxon>Clavicipitaceae</taxon>
        <taxon>Metarhizium</taxon>
    </lineage>
</organism>
<proteinExistence type="predicted"/>
<reference evidence="2" key="1">
    <citation type="submission" date="2018-12" db="EMBL/GenBank/DDBJ databases">
        <title>The complete genome of Metarhizium rileyi, a key fungal pathogen of Lepidoptera.</title>
        <authorList>
            <person name="Binneck E."/>
            <person name="Lastra C.C.L."/>
            <person name="Sosa-Gomez D.R."/>
        </authorList>
    </citation>
    <scope>NUCLEOTIDE SEQUENCE [LARGE SCALE GENOMIC DNA]</scope>
    <source>
        <strain evidence="2">Cep018-CH2</strain>
    </source>
</reference>
<dbReference type="Proteomes" id="UP000317257">
    <property type="component" value="Unassembled WGS sequence"/>
</dbReference>
<name>A0A5C6FYT4_METRR</name>
<dbReference type="AlphaFoldDB" id="A0A5C6FYT4"/>
<comment type="caution">
    <text evidence="1">The sequence shown here is derived from an EMBL/GenBank/DDBJ whole genome shotgun (WGS) entry which is preliminary data.</text>
</comment>
<accession>A0A5C6FYT4</accession>
<sequence length="87" mass="9372">MAETLVSAKSAIKGYGVEVAAGQIEALNGTVQEHNASKELALKVKRITVYYDSFGLENKWRIQEGISYLIHINGAPRNNPGPGNCGL</sequence>
<gene>
    <name evidence="1" type="ORF">ED733_001218</name>
</gene>
<evidence type="ECO:0000313" key="2">
    <source>
        <dbReference type="Proteomes" id="UP000317257"/>
    </source>
</evidence>
<dbReference type="EMBL" id="SBHS01000067">
    <property type="protein sequence ID" value="TWU70672.1"/>
    <property type="molecule type" value="Genomic_DNA"/>
</dbReference>